<protein>
    <recommendedName>
        <fullName evidence="2">precorrin-2 dehydrogenase</fullName>
        <ecNumber evidence="2">1.3.1.76</ecNumber>
    </recommendedName>
</protein>
<evidence type="ECO:0000256" key="1">
    <source>
        <dbReference type="ARBA" id="ARBA00005010"/>
    </source>
</evidence>
<evidence type="ECO:0000313" key="7">
    <source>
        <dbReference type="Proteomes" id="UP000736583"/>
    </source>
</evidence>
<comment type="caution">
    <text evidence="6">The sequence shown here is derived from an EMBL/GenBank/DDBJ whole genome shotgun (WGS) entry which is preliminary data.</text>
</comment>
<evidence type="ECO:0000313" key="6">
    <source>
        <dbReference type="EMBL" id="MBU5590549.1"/>
    </source>
</evidence>
<evidence type="ECO:0000256" key="4">
    <source>
        <dbReference type="ARBA" id="ARBA00023027"/>
    </source>
</evidence>
<dbReference type="Proteomes" id="UP000736583">
    <property type="component" value="Unassembled WGS sequence"/>
</dbReference>
<keyword evidence="3" id="KW-0560">Oxidoreductase</keyword>
<dbReference type="EMBL" id="JAHLQL010000001">
    <property type="protein sequence ID" value="MBU5590549.1"/>
    <property type="molecule type" value="Genomic_DNA"/>
</dbReference>
<comment type="pathway">
    <text evidence="1">Porphyrin-containing compound metabolism; siroheme biosynthesis; sirohydrochlorin from precorrin-2: step 1/1.</text>
</comment>
<gene>
    <name evidence="6" type="ORF">KQI89_02115</name>
</gene>
<dbReference type="PANTHER" id="PTHR35330:SF1">
    <property type="entry name" value="SIROHEME BIOSYNTHESIS PROTEIN MET8"/>
    <property type="match status" value="1"/>
</dbReference>
<keyword evidence="7" id="KW-1185">Reference proteome</keyword>
<keyword evidence="4" id="KW-0520">NAD</keyword>
<sequence>MSRNNREDFSEDGLDFAFISLISKKLKVLIFGAGEAGYIKTKAFINRGCQVSVVAKSFEKRFNEFNQENLHIIKDSYKKTYILDKHLIIIALEDKGITDEIIEHCEELNKLYLTCWDFTQGNFVVPIQRSTKEINFALSIKKGNPKLSKYLANSIENYLVDFDNFIAFGNILRERVKSEGFKKEILSFISQEDFKYYFEKGYGIQVLLMFYPTLIDFLGVEWIEYENCYKKKQVSSSSN</sequence>
<evidence type="ECO:0000256" key="2">
    <source>
        <dbReference type="ARBA" id="ARBA00012400"/>
    </source>
</evidence>
<dbReference type="RefSeq" id="WP_216455711.1">
    <property type="nucleotide sequence ID" value="NZ_JAHLQL010000001.1"/>
</dbReference>
<evidence type="ECO:0000256" key="3">
    <source>
        <dbReference type="ARBA" id="ARBA00023002"/>
    </source>
</evidence>
<dbReference type="Pfam" id="PF13241">
    <property type="entry name" value="NAD_binding_7"/>
    <property type="match status" value="1"/>
</dbReference>
<name>A0ABS6EWE2_9CLOT</name>
<dbReference type="PANTHER" id="PTHR35330">
    <property type="entry name" value="SIROHEME BIOSYNTHESIS PROTEIN MET8"/>
    <property type="match status" value="1"/>
</dbReference>
<dbReference type="EC" id="1.3.1.76" evidence="2"/>
<organism evidence="6 7">
    <name type="scientific">Clostridium simiarum</name>
    <dbReference type="NCBI Taxonomy" id="2841506"/>
    <lineage>
        <taxon>Bacteria</taxon>
        <taxon>Bacillati</taxon>
        <taxon>Bacillota</taxon>
        <taxon>Clostridia</taxon>
        <taxon>Eubacteriales</taxon>
        <taxon>Clostridiaceae</taxon>
        <taxon>Clostridium</taxon>
    </lineage>
</organism>
<proteinExistence type="predicted"/>
<accession>A0ABS6EWE2</accession>
<keyword evidence="5" id="KW-0627">Porphyrin biosynthesis</keyword>
<dbReference type="NCBIfam" id="NF004045">
    <property type="entry name" value="PRK05562.1"/>
    <property type="match status" value="1"/>
</dbReference>
<dbReference type="InterPro" id="IPR028161">
    <property type="entry name" value="Met8-like"/>
</dbReference>
<evidence type="ECO:0000256" key="5">
    <source>
        <dbReference type="ARBA" id="ARBA00023244"/>
    </source>
</evidence>
<reference evidence="6 7" key="1">
    <citation type="submission" date="2021-06" db="EMBL/GenBank/DDBJ databases">
        <authorList>
            <person name="Sun Q."/>
            <person name="Li D."/>
        </authorList>
    </citation>
    <scope>NUCLEOTIDE SEQUENCE [LARGE SCALE GENOMIC DNA]</scope>
    <source>
        <strain evidence="6 7">MSJ-4</strain>
    </source>
</reference>